<keyword evidence="1" id="KW-0472">Membrane</keyword>
<sequence>MRPMRPKYTFRDDTSVRYRRCYCPCKSDDGESSEPWVLLPSILYSPFCVVSAAYLQRCGIMRLDFRRRCWRVARAGTFSSVMSFTSSTTCVFIWLFNQADT</sequence>
<protein>
    <submittedName>
        <fullName evidence="2">Uncharacterized protein</fullName>
    </submittedName>
</protein>
<keyword evidence="1" id="KW-1133">Transmembrane helix</keyword>
<dbReference type="EMBL" id="MU843002">
    <property type="protein sequence ID" value="KAK2023382.1"/>
    <property type="molecule type" value="Genomic_DNA"/>
</dbReference>
<reference evidence="2" key="1">
    <citation type="submission" date="2021-06" db="EMBL/GenBank/DDBJ databases">
        <title>Comparative genomics, transcriptomics and evolutionary studies reveal genomic signatures of adaptation to plant cell wall in hemibiotrophic fungi.</title>
        <authorList>
            <consortium name="DOE Joint Genome Institute"/>
            <person name="Baroncelli R."/>
            <person name="Diaz J.F."/>
            <person name="Benocci T."/>
            <person name="Peng M."/>
            <person name="Battaglia E."/>
            <person name="Haridas S."/>
            <person name="Andreopoulos W."/>
            <person name="Labutti K."/>
            <person name="Pangilinan J."/>
            <person name="Floch G.L."/>
            <person name="Makela M.R."/>
            <person name="Henrissat B."/>
            <person name="Grigoriev I.V."/>
            <person name="Crouch J.A."/>
            <person name="De Vries R.P."/>
            <person name="Sukno S.A."/>
            <person name="Thon M.R."/>
        </authorList>
    </citation>
    <scope>NUCLEOTIDE SEQUENCE</scope>
    <source>
        <strain evidence="2">MAFF235873</strain>
    </source>
</reference>
<evidence type="ECO:0000256" key="1">
    <source>
        <dbReference type="SAM" id="Phobius"/>
    </source>
</evidence>
<comment type="caution">
    <text evidence="2">The sequence shown here is derived from an EMBL/GenBank/DDBJ whole genome shotgun (WGS) entry which is preliminary data.</text>
</comment>
<dbReference type="Proteomes" id="UP001232148">
    <property type="component" value="Unassembled WGS sequence"/>
</dbReference>
<proteinExistence type="predicted"/>
<dbReference type="AlphaFoldDB" id="A0AAD9LWJ3"/>
<feature type="transmembrane region" description="Helical" evidence="1">
    <location>
        <begin position="75"/>
        <end position="96"/>
    </location>
</feature>
<evidence type="ECO:0000313" key="3">
    <source>
        <dbReference type="Proteomes" id="UP001232148"/>
    </source>
</evidence>
<gene>
    <name evidence="2" type="ORF">LX32DRAFT_146658</name>
</gene>
<feature type="transmembrane region" description="Helical" evidence="1">
    <location>
        <begin position="36"/>
        <end position="55"/>
    </location>
</feature>
<keyword evidence="1" id="KW-0812">Transmembrane</keyword>
<evidence type="ECO:0000313" key="2">
    <source>
        <dbReference type="EMBL" id="KAK2023382.1"/>
    </source>
</evidence>
<organism evidence="2 3">
    <name type="scientific">Colletotrichum zoysiae</name>
    <dbReference type="NCBI Taxonomy" id="1216348"/>
    <lineage>
        <taxon>Eukaryota</taxon>
        <taxon>Fungi</taxon>
        <taxon>Dikarya</taxon>
        <taxon>Ascomycota</taxon>
        <taxon>Pezizomycotina</taxon>
        <taxon>Sordariomycetes</taxon>
        <taxon>Hypocreomycetidae</taxon>
        <taxon>Glomerellales</taxon>
        <taxon>Glomerellaceae</taxon>
        <taxon>Colletotrichum</taxon>
        <taxon>Colletotrichum graminicola species complex</taxon>
    </lineage>
</organism>
<name>A0AAD9LWJ3_9PEZI</name>
<keyword evidence="3" id="KW-1185">Reference proteome</keyword>
<accession>A0AAD9LWJ3</accession>